<comment type="caution">
    <text evidence="2">The sequence shown here is derived from an EMBL/GenBank/DDBJ whole genome shotgun (WGS) entry which is preliminary data.</text>
</comment>
<evidence type="ECO:0000313" key="3">
    <source>
        <dbReference type="Proteomes" id="UP000314294"/>
    </source>
</evidence>
<dbReference type="EMBL" id="SRLO01000351">
    <property type="protein sequence ID" value="TNN59633.1"/>
    <property type="molecule type" value="Genomic_DNA"/>
</dbReference>
<feature type="compositionally biased region" description="Basic and acidic residues" evidence="1">
    <location>
        <begin position="100"/>
        <end position="131"/>
    </location>
</feature>
<dbReference type="Proteomes" id="UP000314294">
    <property type="component" value="Unassembled WGS sequence"/>
</dbReference>
<organism evidence="2 3">
    <name type="scientific">Liparis tanakae</name>
    <name type="common">Tanaka's snailfish</name>
    <dbReference type="NCBI Taxonomy" id="230148"/>
    <lineage>
        <taxon>Eukaryota</taxon>
        <taxon>Metazoa</taxon>
        <taxon>Chordata</taxon>
        <taxon>Craniata</taxon>
        <taxon>Vertebrata</taxon>
        <taxon>Euteleostomi</taxon>
        <taxon>Actinopterygii</taxon>
        <taxon>Neopterygii</taxon>
        <taxon>Teleostei</taxon>
        <taxon>Neoteleostei</taxon>
        <taxon>Acanthomorphata</taxon>
        <taxon>Eupercaria</taxon>
        <taxon>Perciformes</taxon>
        <taxon>Cottioidei</taxon>
        <taxon>Cottales</taxon>
        <taxon>Liparidae</taxon>
        <taxon>Liparis</taxon>
    </lineage>
</organism>
<gene>
    <name evidence="2" type="ORF">EYF80_030119</name>
</gene>
<dbReference type="AlphaFoldDB" id="A0A4Z2H3G4"/>
<protein>
    <submittedName>
        <fullName evidence="2">Uncharacterized protein</fullName>
    </submittedName>
</protein>
<evidence type="ECO:0000256" key="1">
    <source>
        <dbReference type="SAM" id="MobiDB-lite"/>
    </source>
</evidence>
<sequence length="168" mass="18141">MGGVNLASCPPYRGVGVLLLHLADGAFNESECSGRRPENNPEELQGAAGPPGRRADGAGGPSESPYTTSYTVAFLSPEPVTMYLSSGETSQLSTDDDSLDWERAREREREREGGREMDGDRWRGNKDKDPATRLSDSSPERRSAEGGGEESKEGNEGNMESYRSRAAP</sequence>
<feature type="compositionally biased region" description="Basic and acidic residues" evidence="1">
    <location>
        <begin position="138"/>
        <end position="155"/>
    </location>
</feature>
<feature type="region of interest" description="Disordered" evidence="1">
    <location>
        <begin position="28"/>
        <end position="168"/>
    </location>
</feature>
<keyword evidence="3" id="KW-1185">Reference proteome</keyword>
<name>A0A4Z2H3G4_9TELE</name>
<accession>A0A4Z2H3G4</accession>
<dbReference type="OrthoDB" id="10592594at2759"/>
<proteinExistence type="predicted"/>
<reference evidence="2 3" key="1">
    <citation type="submission" date="2019-03" db="EMBL/GenBank/DDBJ databases">
        <title>First draft genome of Liparis tanakae, snailfish: a comprehensive survey of snailfish specific genes.</title>
        <authorList>
            <person name="Kim W."/>
            <person name="Song I."/>
            <person name="Jeong J.-H."/>
            <person name="Kim D."/>
            <person name="Kim S."/>
            <person name="Ryu S."/>
            <person name="Song J.Y."/>
            <person name="Lee S.K."/>
        </authorList>
    </citation>
    <scope>NUCLEOTIDE SEQUENCE [LARGE SCALE GENOMIC DNA]</scope>
    <source>
        <tissue evidence="2">Muscle</tissue>
    </source>
</reference>
<evidence type="ECO:0000313" key="2">
    <source>
        <dbReference type="EMBL" id="TNN59633.1"/>
    </source>
</evidence>